<feature type="transmembrane region" description="Helical" evidence="1">
    <location>
        <begin position="69"/>
        <end position="88"/>
    </location>
</feature>
<dbReference type="EMBL" id="JAVCZN010000002">
    <property type="protein sequence ID" value="MDQ1861172.1"/>
    <property type="molecule type" value="Genomic_DNA"/>
</dbReference>
<dbReference type="NCBIfam" id="NF033632">
    <property type="entry name" value="SLATT_4"/>
    <property type="match status" value="1"/>
</dbReference>
<proteinExistence type="predicted"/>
<organism evidence="2 3">
    <name type="scientific">Serratia ureilytica</name>
    <dbReference type="NCBI Taxonomy" id="300181"/>
    <lineage>
        <taxon>Bacteria</taxon>
        <taxon>Pseudomonadati</taxon>
        <taxon>Pseudomonadota</taxon>
        <taxon>Gammaproteobacteria</taxon>
        <taxon>Enterobacterales</taxon>
        <taxon>Yersiniaceae</taxon>
        <taxon>Serratia</taxon>
    </lineage>
</organism>
<dbReference type="GeneID" id="64308299"/>
<evidence type="ECO:0000313" key="2">
    <source>
        <dbReference type="EMBL" id="MDQ1861172.1"/>
    </source>
</evidence>
<keyword evidence="1" id="KW-0472">Membrane</keyword>
<gene>
    <name evidence="2" type="ORF">Q6237_09245</name>
</gene>
<keyword evidence="1" id="KW-0812">Transmembrane</keyword>
<evidence type="ECO:0000256" key="1">
    <source>
        <dbReference type="SAM" id="Phobius"/>
    </source>
</evidence>
<comment type="caution">
    <text evidence="2">The sequence shown here is derived from an EMBL/GenBank/DDBJ whole genome shotgun (WGS) entry which is preliminary data.</text>
</comment>
<dbReference type="Proteomes" id="UP001177872">
    <property type="component" value="Unassembled WGS sequence"/>
</dbReference>
<feature type="transmembrane region" description="Helical" evidence="1">
    <location>
        <begin position="43"/>
        <end position="63"/>
    </location>
</feature>
<accession>A0ABU0VIB6</accession>
<keyword evidence="3" id="KW-1185">Reference proteome</keyword>
<keyword evidence="1" id="KW-1133">Transmembrane helix</keyword>
<sequence length="157" mass="18072">MNRLELNDYKNRIELMSDWHERLYNAQRGHYVCSEKLYNKADLTGYALILSSTIVTGCLFFDAQGWWKFMLVTMSILSAALSGLVSFGRFSEKAELHRAAAGNYGKLRRQLENLHAKKDKLDDDALDIKLKVLRIEWEYISQNSPLTPKSALKNRGI</sequence>
<name>A0ABU0VIB6_9GAMM</name>
<evidence type="ECO:0000313" key="3">
    <source>
        <dbReference type="Proteomes" id="UP001177872"/>
    </source>
</evidence>
<protein>
    <submittedName>
        <fullName evidence="2">SLATT domain-containing protein</fullName>
    </submittedName>
</protein>
<reference evidence="2" key="1">
    <citation type="submission" date="2023-07" db="EMBL/GenBank/DDBJ databases">
        <title>In vitro acaricidal activity of Serratia ureilytica strains isolated from Mimosa pudica nodules againts the dust mite Tyrophagus putrescentiae.</title>
        <authorList>
            <person name="Wong-Villareal A."/>
            <person name="Cerqueda-Garcia D."/>
        </authorList>
    </citation>
    <scope>NUCLEOTIDE SEQUENCE</scope>
    <source>
        <strain evidence="2">UTS2</strain>
    </source>
</reference>
<dbReference type="RefSeq" id="WP_122003826.1">
    <property type="nucleotide sequence ID" value="NZ_BAAAFT010000014.1"/>
</dbReference>